<gene>
    <name evidence="1" type="ORF">MI149_00115</name>
</gene>
<name>A0ABY3TK62_9MYCO</name>
<sequence length="110" mass="11760">MTRQTITPLPAEIRRTSAGMGIWLAPKIHGPGAVAVLQYTTIDGTGHAVTLTTNDLIRLRDDASAILAASPEDIEDWFDQAADTILRFAATAGAQRSNTTSRTKQSGQQP</sequence>
<dbReference type="RefSeq" id="WP_262871712.1">
    <property type="nucleotide sequence ID" value="NZ_CP092362.2"/>
</dbReference>
<organism evidence="1 2">
    <name type="scientific">Mycolicibacterium crocinum</name>
    <dbReference type="NCBI Taxonomy" id="388459"/>
    <lineage>
        <taxon>Bacteria</taxon>
        <taxon>Bacillati</taxon>
        <taxon>Actinomycetota</taxon>
        <taxon>Actinomycetes</taxon>
        <taxon>Mycobacteriales</taxon>
        <taxon>Mycobacteriaceae</taxon>
        <taxon>Mycolicibacterium</taxon>
    </lineage>
</organism>
<proteinExistence type="predicted"/>
<evidence type="ECO:0000313" key="1">
    <source>
        <dbReference type="EMBL" id="ULN41608.2"/>
    </source>
</evidence>
<protein>
    <submittedName>
        <fullName evidence="1">Uncharacterized protein</fullName>
    </submittedName>
</protein>
<reference evidence="1" key="1">
    <citation type="submission" date="2022-08" db="EMBL/GenBank/DDBJ databases">
        <title>Whole genome sequencing of non-tuberculosis mycobacteria type-strains.</title>
        <authorList>
            <person name="Igarashi Y."/>
            <person name="Osugi A."/>
            <person name="Mitarai S."/>
        </authorList>
    </citation>
    <scope>NUCLEOTIDE SEQUENCE</scope>
    <source>
        <strain evidence="1">JCM 16369</strain>
    </source>
</reference>
<keyword evidence="2" id="KW-1185">Reference proteome</keyword>
<accession>A0ABY3TK62</accession>
<dbReference type="Proteomes" id="UP001055337">
    <property type="component" value="Chromosome"/>
</dbReference>
<dbReference type="EMBL" id="CP092362">
    <property type="protein sequence ID" value="ULN41608.2"/>
    <property type="molecule type" value="Genomic_DNA"/>
</dbReference>
<evidence type="ECO:0000313" key="2">
    <source>
        <dbReference type="Proteomes" id="UP001055337"/>
    </source>
</evidence>